<feature type="domain" description="Nudix hydrolase" evidence="3">
    <location>
        <begin position="5"/>
        <end position="134"/>
    </location>
</feature>
<dbReference type="Gene3D" id="3.90.79.10">
    <property type="entry name" value="Nucleoside Triphosphate Pyrophosphohydrolase"/>
    <property type="match status" value="1"/>
</dbReference>
<dbReference type="STRING" id="869279.SE15_12595"/>
<dbReference type="EMBL" id="LGKO01000005">
    <property type="protein sequence ID" value="KPL82873.1"/>
    <property type="molecule type" value="Genomic_DNA"/>
</dbReference>
<keyword evidence="1 2" id="KW-0378">Hydrolase</keyword>
<comment type="caution">
    <text evidence="4">The sequence shown here is derived from an EMBL/GenBank/DDBJ whole genome shotgun (WGS) entry which is preliminary data.</text>
</comment>
<dbReference type="RefSeq" id="WP_054522438.1">
    <property type="nucleotide sequence ID" value="NZ_LGKO01000005.1"/>
</dbReference>
<sequence>MSRDPIPAWFFVVIIVRQNNQFLLIQESRHGQTWYFPAGRVEPGETILEAAYRETLEEAGIPVELDGLLCIEHTALPIGAARMRFFFLAHPATPAPPKSQPDAESLQARWITLEQLSQYPLRSPEVRQILENLASGAPAYPLSLLATHRTPYPST</sequence>
<dbReference type="InterPro" id="IPR015797">
    <property type="entry name" value="NUDIX_hydrolase-like_dom_sf"/>
</dbReference>
<dbReference type="InterPro" id="IPR020476">
    <property type="entry name" value="Nudix_hydrolase"/>
</dbReference>
<gene>
    <name evidence="4" type="ORF">SE15_12595</name>
</gene>
<dbReference type="AlphaFoldDB" id="A0A0P6YKA4"/>
<dbReference type="InterPro" id="IPR020084">
    <property type="entry name" value="NUDIX_hydrolase_CS"/>
</dbReference>
<dbReference type="GO" id="GO:0044715">
    <property type="term" value="F:8-oxo-dGDP phosphatase activity"/>
    <property type="evidence" value="ECO:0007669"/>
    <property type="project" value="TreeGrafter"/>
</dbReference>
<protein>
    <submittedName>
        <fullName evidence="4">NUDIX hydrolase</fullName>
    </submittedName>
</protein>
<keyword evidence="5" id="KW-1185">Reference proteome</keyword>
<dbReference type="Pfam" id="PF00293">
    <property type="entry name" value="NUDIX"/>
    <property type="match status" value="1"/>
</dbReference>
<evidence type="ECO:0000256" key="1">
    <source>
        <dbReference type="ARBA" id="ARBA00022801"/>
    </source>
</evidence>
<dbReference type="Proteomes" id="UP000050544">
    <property type="component" value="Unassembled WGS sequence"/>
</dbReference>
<name>A0A0P6YKA4_9CHLR</name>
<proteinExistence type="inferred from homology"/>
<dbReference type="PROSITE" id="PS00893">
    <property type="entry name" value="NUDIX_BOX"/>
    <property type="match status" value="1"/>
</dbReference>
<dbReference type="PRINTS" id="PR00502">
    <property type="entry name" value="NUDIXFAMILY"/>
</dbReference>
<evidence type="ECO:0000313" key="4">
    <source>
        <dbReference type="EMBL" id="KPL82873.1"/>
    </source>
</evidence>
<dbReference type="PANTHER" id="PTHR22769:SF56">
    <property type="entry name" value="8-OXO-DGDP PHOSPHATASE NUDT18"/>
    <property type="match status" value="1"/>
</dbReference>
<accession>A0A0P6YKA4</accession>
<dbReference type="PROSITE" id="PS51462">
    <property type="entry name" value="NUDIX"/>
    <property type="match status" value="1"/>
</dbReference>
<dbReference type="GO" id="GO:0044716">
    <property type="term" value="F:8-oxo-GDP phosphatase activity"/>
    <property type="evidence" value="ECO:0007669"/>
    <property type="project" value="TreeGrafter"/>
</dbReference>
<reference evidence="4 5" key="1">
    <citation type="submission" date="2015-07" db="EMBL/GenBank/DDBJ databases">
        <title>Whole genome sequence of Thermanaerothrix daxensis DSM 23592.</title>
        <authorList>
            <person name="Hemp J."/>
            <person name="Ward L.M."/>
            <person name="Pace L.A."/>
            <person name="Fischer W.W."/>
        </authorList>
    </citation>
    <scope>NUCLEOTIDE SEQUENCE [LARGE SCALE GENOMIC DNA]</scope>
    <source>
        <strain evidence="4 5">GNS-1</strain>
    </source>
</reference>
<organism evidence="4 5">
    <name type="scientific">Thermanaerothrix daxensis</name>
    <dbReference type="NCBI Taxonomy" id="869279"/>
    <lineage>
        <taxon>Bacteria</taxon>
        <taxon>Bacillati</taxon>
        <taxon>Chloroflexota</taxon>
        <taxon>Anaerolineae</taxon>
        <taxon>Anaerolineales</taxon>
        <taxon>Anaerolineaceae</taxon>
        <taxon>Thermanaerothrix</taxon>
    </lineage>
</organism>
<dbReference type="OrthoDB" id="9816289at2"/>
<dbReference type="PANTHER" id="PTHR22769">
    <property type="entry name" value="MUTT/NUDIX HYDROLASE"/>
    <property type="match status" value="1"/>
</dbReference>
<evidence type="ECO:0000259" key="3">
    <source>
        <dbReference type="PROSITE" id="PS51462"/>
    </source>
</evidence>
<evidence type="ECO:0000256" key="2">
    <source>
        <dbReference type="RuleBase" id="RU003476"/>
    </source>
</evidence>
<dbReference type="SUPFAM" id="SSF55811">
    <property type="entry name" value="Nudix"/>
    <property type="match status" value="1"/>
</dbReference>
<evidence type="ECO:0000313" key="5">
    <source>
        <dbReference type="Proteomes" id="UP000050544"/>
    </source>
</evidence>
<comment type="similarity">
    <text evidence="2">Belongs to the Nudix hydrolase family.</text>
</comment>
<dbReference type="InterPro" id="IPR000086">
    <property type="entry name" value="NUDIX_hydrolase_dom"/>
</dbReference>